<evidence type="ECO:0000256" key="8">
    <source>
        <dbReference type="PIRSR" id="PIRSR001363-1"/>
    </source>
</evidence>
<dbReference type="PANTHER" id="PTHR42902">
    <property type="entry name" value="MALATE SYNTHASE"/>
    <property type="match status" value="1"/>
</dbReference>
<dbReference type="Gene3D" id="1.20.1220.12">
    <property type="entry name" value="Malate synthase, domain III"/>
    <property type="match status" value="1"/>
</dbReference>
<dbReference type="InterPro" id="IPR001465">
    <property type="entry name" value="Malate_synthase_TIM"/>
</dbReference>
<gene>
    <name evidence="12" type="ORF">SAMN02746019_00028710</name>
</gene>
<dbReference type="InParanoid" id="A0A212RV65"/>
<dbReference type="AlphaFoldDB" id="A0A212RV65"/>
<evidence type="ECO:0000256" key="2">
    <source>
        <dbReference type="ARBA" id="ARBA00012636"/>
    </source>
</evidence>
<feature type="domain" description="Malate synthase TIM barrel" evidence="9">
    <location>
        <begin position="159"/>
        <end position="402"/>
    </location>
</feature>
<name>A0A212RV65_9CHLR</name>
<feature type="active site" description="Proton acceptor" evidence="8">
    <location>
        <position position="163"/>
    </location>
</feature>
<keyword evidence="13" id="KW-1185">Reference proteome</keyword>
<dbReference type="OrthoDB" id="9768429at2"/>
<dbReference type="InterPro" id="IPR048355">
    <property type="entry name" value="MS_C"/>
</dbReference>
<dbReference type="InterPro" id="IPR046363">
    <property type="entry name" value="MS_N_TIM-barrel_dom"/>
</dbReference>
<dbReference type="Proteomes" id="UP000197025">
    <property type="component" value="Unassembled WGS sequence"/>
</dbReference>
<dbReference type="GO" id="GO:0006097">
    <property type="term" value="P:glyoxylate cycle"/>
    <property type="evidence" value="ECO:0007669"/>
    <property type="project" value="UniProtKB-KW"/>
</dbReference>
<dbReference type="EMBL" id="FYEK01000078">
    <property type="protein sequence ID" value="SNB76444.1"/>
    <property type="molecule type" value="Genomic_DNA"/>
</dbReference>
<keyword evidence="4" id="KW-0816">Tricarboxylic acid cycle</keyword>
<organism evidence="12 13">
    <name type="scientific">Thermoflexus hugenholtzii JAD2</name>
    <dbReference type="NCBI Taxonomy" id="877466"/>
    <lineage>
        <taxon>Bacteria</taxon>
        <taxon>Bacillati</taxon>
        <taxon>Chloroflexota</taxon>
        <taxon>Thermoflexia</taxon>
        <taxon>Thermoflexales</taxon>
        <taxon>Thermoflexaceae</taxon>
        <taxon>Thermoflexus</taxon>
    </lineage>
</organism>
<evidence type="ECO:0000259" key="11">
    <source>
        <dbReference type="Pfam" id="PF20659"/>
    </source>
</evidence>
<evidence type="ECO:0000256" key="5">
    <source>
        <dbReference type="ARBA" id="ARBA00022679"/>
    </source>
</evidence>
<dbReference type="InterPro" id="IPR011076">
    <property type="entry name" value="Malate_synth_sf"/>
</dbReference>
<keyword evidence="3" id="KW-0329">Glyoxylate bypass</keyword>
<proteinExistence type="inferred from homology"/>
<sequence length="532" mass="60307">MRAALEGIEIRGPVEEPFAEILTPEAVAFVAELARAFEEERQRLLAQRRERYARLAAGERPDFPSETQAIRAADWRVAPPPKDLRCRWVEITGPTDRKMVINALNSGAQVFMADFEDANVPTWTNMLYGQWNLREAVRRTIRYVAPDGREYRLAEETATLMVRPRGLHLNEPRMRVDGRPVAGALFDLGLFLFHNAQELLARGSGPYLYLPKLEGYHEARFWNQVCEAAEDRLDLPRGAIRVSVLIEHILAAFEMEEILYALRERITALNLGRWDYIFSMIKVFAHDPAMVLPDRSRLTVPATPFLRAAAQRLVQVAHRRGAHAIGGMSAYIPRRDPAANERAFAEVRADKTWEVGMGFDGAWVAHPGLVPVVQEIFREALQGPDQRHRLPEGEVTPEMLLQVPEGPITEEGLRNNISVALQYLGAWLAGRGAVAIFNRMEDTATAEIARSQIWQWRHHGARLDDGRRVDRTLYHVLRDQEIAALEQASSEEGFRLREAQGLLDLLVEAERFIPFLTEPGMAYLEEPVSSHV</sequence>
<dbReference type="Gene3D" id="3.20.20.360">
    <property type="entry name" value="Malate synthase, domain 3"/>
    <property type="match status" value="1"/>
</dbReference>
<dbReference type="Pfam" id="PF01274">
    <property type="entry name" value="MS_TIM-barrel"/>
    <property type="match status" value="1"/>
</dbReference>
<dbReference type="GO" id="GO:0004474">
    <property type="term" value="F:malate synthase activity"/>
    <property type="evidence" value="ECO:0007669"/>
    <property type="project" value="UniProtKB-EC"/>
</dbReference>
<comment type="catalytic activity">
    <reaction evidence="6">
        <text>glyoxylate + acetyl-CoA + H2O = (S)-malate + CoA + H(+)</text>
        <dbReference type="Rhea" id="RHEA:18181"/>
        <dbReference type="ChEBI" id="CHEBI:15377"/>
        <dbReference type="ChEBI" id="CHEBI:15378"/>
        <dbReference type="ChEBI" id="CHEBI:15589"/>
        <dbReference type="ChEBI" id="CHEBI:36655"/>
        <dbReference type="ChEBI" id="CHEBI:57287"/>
        <dbReference type="ChEBI" id="CHEBI:57288"/>
        <dbReference type="EC" id="2.3.3.9"/>
    </reaction>
</comment>
<dbReference type="InterPro" id="IPR048356">
    <property type="entry name" value="MS_N"/>
</dbReference>
<evidence type="ECO:0000259" key="9">
    <source>
        <dbReference type="Pfam" id="PF01274"/>
    </source>
</evidence>
<dbReference type="PIRSF" id="PIRSF001363">
    <property type="entry name" value="Malate_synth"/>
    <property type="match status" value="1"/>
</dbReference>
<evidence type="ECO:0000256" key="6">
    <source>
        <dbReference type="ARBA" id="ARBA00047918"/>
    </source>
</evidence>
<feature type="domain" description="Malate synthase C-terminal" evidence="11">
    <location>
        <begin position="408"/>
        <end position="519"/>
    </location>
</feature>
<accession>A0A212RV65</accession>
<comment type="similarity">
    <text evidence="1">Belongs to the malate synthase family.</text>
</comment>
<evidence type="ECO:0000256" key="4">
    <source>
        <dbReference type="ARBA" id="ARBA00022532"/>
    </source>
</evidence>
<dbReference type="CDD" id="cd00727">
    <property type="entry name" value="malate_synt_A"/>
    <property type="match status" value="1"/>
</dbReference>
<feature type="domain" description="Malate synthase N-terminal" evidence="10">
    <location>
        <begin position="7"/>
        <end position="68"/>
    </location>
</feature>
<protein>
    <recommendedName>
        <fullName evidence="7">Malate synthase</fullName>
        <ecNumber evidence="2">2.3.3.9</ecNumber>
    </recommendedName>
</protein>
<dbReference type="GO" id="GO:0006099">
    <property type="term" value="P:tricarboxylic acid cycle"/>
    <property type="evidence" value="ECO:0007669"/>
    <property type="project" value="UniProtKB-KW"/>
</dbReference>
<dbReference type="RefSeq" id="WP_088572545.1">
    <property type="nucleotide sequence ID" value="NZ_FYEK01000078.1"/>
</dbReference>
<evidence type="ECO:0000313" key="13">
    <source>
        <dbReference type="Proteomes" id="UP000197025"/>
    </source>
</evidence>
<dbReference type="InterPro" id="IPR044856">
    <property type="entry name" value="Malate_synth_C_sf"/>
</dbReference>
<keyword evidence="5" id="KW-0808">Transferase</keyword>
<dbReference type="EC" id="2.3.3.9" evidence="2"/>
<dbReference type="Pfam" id="PF20656">
    <property type="entry name" value="MS_N"/>
    <property type="match status" value="1"/>
</dbReference>
<dbReference type="FunFam" id="3.20.20.360:FF:000001">
    <property type="entry name" value="Malate synthase"/>
    <property type="match status" value="1"/>
</dbReference>
<dbReference type="NCBIfam" id="TIGR01344">
    <property type="entry name" value="malate_syn_A"/>
    <property type="match status" value="1"/>
</dbReference>
<dbReference type="FunFam" id="1.20.1220.12:FF:000001">
    <property type="entry name" value="Malate synthase"/>
    <property type="match status" value="1"/>
</dbReference>
<dbReference type="InterPro" id="IPR006252">
    <property type="entry name" value="Malate_synthA"/>
</dbReference>
<dbReference type="GO" id="GO:0005737">
    <property type="term" value="C:cytoplasm"/>
    <property type="evidence" value="ECO:0007669"/>
    <property type="project" value="TreeGrafter"/>
</dbReference>
<dbReference type="PANTHER" id="PTHR42902:SF1">
    <property type="entry name" value="MALATE SYNTHASE 1-RELATED"/>
    <property type="match status" value="1"/>
</dbReference>
<evidence type="ECO:0000256" key="1">
    <source>
        <dbReference type="ARBA" id="ARBA00006394"/>
    </source>
</evidence>
<evidence type="ECO:0000313" key="12">
    <source>
        <dbReference type="EMBL" id="SNB76444.1"/>
    </source>
</evidence>
<dbReference type="Pfam" id="PF20659">
    <property type="entry name" value="MS_C"/>
    <property type="match status" value="1"/>
</dbReference>
<evidence type="ECO:0000259" key="10">
    <source>
        <dbReference type="Pfam" id="PF20656"/>
    </source>
</evidence>
<reference evidence="13" key="1">
    <citation type="submission" date="2017-06" db="EMBL/GenBank/DDBJ databases">
        <authorList>
            <person name="Varghese N."/>
            <person name="Submissions S."/>
        </authorList>
    </citation>
    <scope>NUCLEOTIDE SEQUENCE [LARGE SCALE GENOMIC DNA]</scope>
    <source>
        <strain evidence="13">JAD2</strain>
    </source>
</reference>
<evidence type="ECO:0000256" key="7">
    <source>
        <dbReference type="ARBA" id="ARBA00068441"/>
    </source>
</evidence>
<feature type="active site" description="Proton donor" evidence="8">
    <location>
        <position position="442"/>
    </location>
</feature>
<evidence type="ECO:0000256" key="3">
    <source>
        <dbReference type="ARBA" id="ARBA00022435"/>
    </source>
</evidence>
<dbReference type="SUPFAM" id="SSF51645">
    <property type="entry name" value="Malate synthase G"/>
    <property type="match status" value="1"/>
</dbReference>